<feature type="region of interest" description="Disordered" evidence="1">
    <location>
        <begin position="68"/>
        <end position="88"/>
    </location>
</feature>
<evidence type="ECO:0000313" key="3">
    <source>
        <dbReference type="Proteomes" id="UP000039217"/>
    </source>
</evidence>
<feature type="compositionally biased region" description="Basic and acidic residues" evidence="1">
    <location>
        <begin position="68"/>
        <end position="81"/>
    </location>
</feature>
<proteinExistence type="predicted"/>
<evidence type="ECO:0000256" key="1">
    <source>
        <dbReference type="SAM" id="MobiDB-lite"/>
    </source>
</evidence>
<feature type="region of interest" description="Disordered" evidence="1">
    <location>
        <begin position="1"/>
        <end position="21"/>
    </location>
</feature>
<dbReference type="EMBL" id="CQQC01001639">
    <property type="protein sequence ID" value="CNW12738.1"/>
    <property type="molecule type" value="Genomic_DNA"/>
</dbReference>
<reference evidence="2 3" key="1">
    <citation type="submission" date="2015-03" db="EMBL/GenBank/DDBJ databases">
        <authorList>
            <consortium name="Pathogen Informatics"/>
        </authorList>
    </citation>
    <scope>NUCLEOTIDE SEQUENCE [LARGE SCALE GENOMIC DNA]</scope>
    <source>
        <strain evidence="2 3">D00501624</strain>
    </source>
</reference>
<accession>A0A655EKW1</accession>
<protein>
    <submittedName>
        <fullName evidence="2">Uncharacterized protein</fullName>
    </submittedName>
</protein>
<gene>
    <name evidence="2" type="ORF">ERS007661_03571</name>
</gene>
<dbReference type="Proteomes" id="UP000039217">
    <property type="component" value="Unassembled WGS sequence"/>
</dbReference>
<organism evidence="2 3">
    <name type="scientific">Mycobacterium tuberculosis</name>
    <dbReference type="NCBI Taxonomy" id="1773"/>
    <lineage>
        <taxon>Bacteria</taxon>
        <taxon>Bacillati</taxon>
        <taxon>Actinomycetota</taxon>
        <taxon>Actinomycetes</taxon>
        <taxon>Mycobacteriales</taxon>
        <taxon>Mycobacteriaceae</taxon>
        <taxon>Mycobacterium</taxon>
        <taxon>Mycobacterium tuberculosis complex</taxon>
    </lineage>
</organism>
<name>A0A655EKW1_MYCTX</name>
<sequence>MDDRGDPRGGQRFQAVGKGEERIRGCHRAANPLAAAFDGQPGGVDTVDLTHPDADGGAVGSYHYRVRLDRTAGSPREDQVGQRRGVRR</sequence>
<dbReference type="AlphaFoldDB" id="A0A655EKW1"/>
<evidence type="ECO:0000313" key="2">
    <source>
        <dbReference type="EMBL" id="CNW12738.1"/>
    </source>
</evidence>